<feature type="compositionally biased region" description="Polar residues" evidence="1">
    <location>
        <begin position="60"/>
        <end position="69"/>
    </location>
</feature>
<feature type="compositionally biased region" description="Polar residues" evidence="1">
    <location>
        <begin position="32"/>
        <end position="52"/>
    </location>
</feature>
<dbReference type="EMBL" id="BKCJ011509050">
    <property type="protein sequence ID" value="GFD38973.1"/>
    <property type="molecule type" value="Genomic_DNA"/>
</dbReference>
<reference evidence="2" key="1">
    <citation type="journal article" date="2019" name="Sci. Rep.">
        <title>Draft genome of Tanacetum cinerariifolium, the natural source of mosquito coil.</title>
        <authorList>
            <person name="Yamashiro T."/>
            <person name="Shiraishi A."/>
            <person name="Satake H."/>
            <person name="Nakayama K."/>
        </authorList>
    </citation>
    <scope>NUCLEOTIDE SEQUENCE</scope>
</reference>
<feature type="region of interest" description="Disordered" evidence="1">
    <location>
        <begin position="1"/>
        <end position="69"/>
    </location>
</feature>
<proteinExistence type="predicted"/>
<evidence type="ECO:0000256" key="1">
    <source>
        <dbReference type="SAM" id="MobiDB-lite"/>
    </source>
</evidence>
<organism evidence="2">
    <name type="scientific">Tanacetum cinerariifolium</name>
    <name type="common">Dalmatian daisy</name>
    <name type="synonym">Chrysanthemum cinerariifolium</name>
    <dbReference type="NCBI Taxonomy" id="118510"/>
    <lineage>
        <taxon>Eukaryota</taxon>
        <taxon>Viridiplantae</taxon>
        <taxon>Streptophyta</taxon>
        <taxon>Embryophyta</taxon>
        <taxon>Tracheophyta</taxon>
        <taxon>Spermatophyta</taxon>
        <taxon>Magnoliopsida</taxon>
        <taxon>eudicotyledons</taxon>
        <taxon>Gunneridae</taxon>
        <taxon>Pentapetalae</taxon>
        <taxon>asterids</taxon>
        <taxon>campanulids</taxon>
        <taxon>Asterales</taxon>
        <taxon>Asteraceae</taxon>
        <taxon>Asteroideae</taxon>
        <taxon>Anthemideae</taxon>
        <taxon>Anthemidinae</taxon>
        <taxon>Tanacetum</taxon>
    </lineage>
</organism>
<sequence>RKKDPPLDQTGGSKRRREGKEHESANAPLETATRSAGRSTIGSKSRQVSASESAFAEEPVQTTCADDQPIVQSSQHFEWFSQPKKPLTPNHDWNKTLHAVQGRTQAWISELEKQADSRSSFNELLDTPLD</sequence>
<name>A0A699VX65_TANCI</name>
<feature type="non-terminal residue" evidence="2">
    <location>
        <position position="130"/>
    </location>
</feature>
<dbReference type="AlphaFoldDB" id="A0A699VX65"/>
<feature type="non-terminal residue" evidence="2">
    <location>
        <position position="1"/>
    </location>
</feature>
<evidence type="ECO:0000313" key="2">
    <source>
        <dbReference type="EMBL" id="GFD38973.1"/>
    </source>
</evidence>
<protein>
    <submittedName>
        <fullName evidence="2">Uncharacterized protein</fullName>
    </submittedName>
</protein>
<comment type="caution">
    <text evidence="2">The sequence shown here is derived from an EMBL/GenBank/DDBJ whole genome shotgun (WGS) entry which is preliminary data.</text>
</comment>
<accession>A0A699VX65</accession>
<gene>
    <name evidence="2" type="ORF">Tci_910942</name>
</gene>